<evidence type="ECO:0000256" key="7">
    <source>
        <dbReference type="ARBA" id="ARBA00023098"/>
    </source>
</evidence>
<dbReference type="PIRSF" id="PIRSF000126">
    <property type="entry name" value="11-beta-HSD1"/>
    <property type="match status" value="1"/>
</dbReference>
<evidence type="ECO:0000256" key="2">
    <source>
        <dbReference type="ARBA" id="ARBA00022516"/>
    </source>
</evidence>
<keyword evidence="6" id="KW-0560">Oxidoreductase</keyword>
<evidence type="ECO:0000256" key="3">
    <source>
        <dbReference type="ARBA" id="ARBA00022832"/>
    </source>
</evidence>
<keyword evidence="10" id="KW-0472">Membrane</keyword>
<sequence>MVCQCTLNTLAYFALSYIVYRFVWALYTIVYPYLIASPPDLHKLAGGKWAVVTGSTDGIGKAYAFELAKNGFNLLLISRTQSKLDATKEEIKKEHKNVEVETISYDFSDANLNDYKKEVLPAIEKRDVGILVNNVGLSYDYPEILHKVDGGLQHLANVGIVNILPTSILTAAVLPQMVQRNNGVIVNISSSAAYAKMSLWAVYSASKAYVNHFANILRNEYAHTGITIQTICPMMVSTKMSKARVSFFAPNTTNYVRSAIRTIGVIPETTGCIQHQIQSMIFGLPELVLDLLITKNSQAVRAAALRKREKAAKAQ</sequence>
<name>A0A914YTE4_9BILA</name>
<dbReference type="Pfam" id="PF00106">
    <property type="entry name" value="adh_short"/>
    <property type="match status" value="1"/>
</dbReference>
<dbReference type="Gene3D" id="3.40.50.720">
    <property type="entry name" value="NAD(P)-binding Rossmann-like Domain"/>
    <property type="match status" value="1"/>
</dbReference>
<evidence type="ECO:0000256" key="4">
    <source>
        <dbReference type="ARBA" id="ARBA00022857"/>
    </source>
</evidence>
<keyword evidence="10" id="KW-1133">Transmembrane helix</keyword>
<dbReference type="InterPro" id="IPR036291">
    <property type="entry name" value="NAD(P)-bd_dom_sf"/>
</dbReference>
<evidence type="ECO:0000256" key="8">
    <source>
        <dbReference type="ARBA" id="ARBA00023160"/>
    </source>
</evidence>
<keyword evidence="8" id="KW-0275">Fatty acid biosynthesis</keyword>
<dbReference type="FunFam" id="3.40.50.720:FF:000137">
    <property type="entry name" value="Hydroxysteroid (17-beta) dehydrogenase 3"/>
    <property type="match status" value="1"/>
</dbReference>
<dbReference type="AlphaFoldDB" id="A0A914YTE4"/>
<dbReference type="InterPro" id="IPR020904">
    <property type="entry name" value="Sc_DH/Rdtase_CS"/>
</dbReference>
<comment type="pathway">
    <text evidence="1">Lipid metabolism; fatty acid biosynthesis.</text>
</comment>
<keyword evidence="7" id="KW-0443">Lipid metabolism</keyword>
<feature type="transmembrane region" description="Helical" evidence="10">
    <location>
        <begin position="12"/>
        <end position="34"/>
    </location>
</feature>
<dbReference type="GO" id="GO:0030497">
    <property type="term" value="P:fatty acid elongation"/>
    <property type="evidence" value="ECO:0007669"/>
    <property type="project" value="TreeGrafter"/>
</dbReference>
<dbReference type="InterPro" id="IPR002347">
    <property type="entry name" value="SDR_fam"/>
</dbReference>
<evidence type="ECO:0000256" key="9">
    <source>
        <dbReference type="ARBA" id="ARBA00038261"/>
    </source>
</evidence>
<dbReference type="Proteomes" id="UP000887577">
    <property type="component" value="Unplaced"/>
</dbReference>
<keyword evidence="10" id="KW-0812">Transmembrane</keyword>
<comment type="similarity">
    <text evidence="9">Belongs to the short-chain dehydrogenases/reductases (SDR) family. 17-beta-HSD 3 subfamily.</text>
</comment>
<evidence type="ECO:0000256" key="1">
    <source>
        <dbReference type="ARBA" id="ARBA00005194"/>
    </source>
</evidence>
<dbReference type="SUPFAM" id="SSF51735">
    <property type="entry name" value="NAD(P)-binding Rossmann-fold domains"/>
    <property type="match status" value="1"/>
</dbReference>
<protein>
    <submittedName>
        <fullName evidence="12">Uncharacterized protein</fullName>
    </submittedName>
</protein>
<dbReference type="GO" id="GO:0005783">
    <property type="term" value="C:endoplasmic reticulum"/>
    <property type="evidence" value="ECO:0007669"/>
    <property type="project" value="TreeGrafter"/>
</dbReference>
<dbReference type="PANTHER" id="PTHR43086">
    <property type="entry name" value="VERY-LONG-CHAIN 3-OXOOACYL-COA REDUCTASE"/>
    <property type="match status" value="1"/>
</dbReference>
<evidence type="ECO:0000313" key="12">
    <source>
        <dbReference type="WBParaSite" id="PSU_v2.g3958.t1"/>
    </source>
</evidence>
<proteinExistence type="inferred from homology"/>
<dbReference type="PANTHER" id="PTHR43086:SF2">
    <property type="entry name" value="HYDROXYSTEROID DEHYDROGENASE-LIKE PROTEIN 1"/>
    <property type="match status" value="1"/>
</dbReference>
<organism evidence="11 12">
    <name type="scientific">Panagrolaimus superbus</name>
    <dbReference type="NCBI Taxonomy" id="310955"/>
    <lineage>
        <taxon>Eukaryota</taxon>
        <taxon>Metazoa</taxon>
        <taxon>Ecdysozoa</taxon>
        <taxon>Nematoda</taxon>
        <taxon>Chromadorea</taxon>
        <taxon>Rhabditida</taxon>
        <taxon>Tylenchina</taxon>
        <taxon>Panagrolaimomorpha</taxon>
        <taxon>Panagrolaimoidea</taxon>
        <taxon>Panagrolaimidae</taxon>
        <taxon>Panagrolaimus</taxon>
    </lineage>
</organism>
<evidence type="ECO:0000313" key="11">
    <source>
        <dbReference type="Proteomes" id="UP000887577"/>
    </source>
</evidence>
<dbReference type="GO" id="GO:0006694">
    <property type="term" value="P:steroid biosynthetic process"/>
    <property type="evidence" value="ECO:0007669"/>
    <property type="project" value="UniProtKB-KW"/>
</dbReference>
<keyword evidence="2" id="KW-0444">Lipid biosynthesis</keyword>
<dbReference type="GO" id="GO:0016491">
    <property type="term" value="F:oxidoreductase activity"/>
    <property type="evidence" value="ECO:0007669"/>
    <property type="project" value="UniProtKB-KW"/>
</dbReference>
<dbReference type="PRINTS" id="PR00080">
    <property type="entry name" value="SDRFAMILY"/>
</dbReference>
<keyword evidence="4" id="KW-0521">NADP</keyword>
<keyword evidence="3" id="KW-0276">Fatty acid metabolism</keyword>
<dbReference type="PROSITE" id="PS00061">
    <property type="entry name" value="ADH_SHORT"/>
    <property type="match status" value="1"/>
</dbReference>
<evidence type="ECO:0000256" key="6">
    <source>
        <dbReference type="ARBA" id="ARBA00023002"/>
    </source>
</evidence>
<keyword evidence="5" id="KW-0752">Steroid biosynthesis</keyword>
<dbReference type="WBParaSite" id="PSU_v2.g3958.t1">
    <property type="protein sequence ID" value="PSU_v2.g3958.t1"/>
    <property type="gene ID" value="PSU_v2.g3958"/>
</dbReference>
<accession>A0A914YTE4</accession>
<evidence type="ECO:0000256" key="5">
    <source>
        <dbReference type="ARBA" id="ARBA00022955"/>
    </source>
</evidence>
<keyword evidence="11" id="KW-1185">Reference proteome</keyword>
<evidence type="ECO:0000256" key="10">
    <source>
        <dbReference type="SAM" id="Phobius"/>
    </source>
</evidence>
<dbReference type="PRINTS" id="PR00081">
    <property type="entry name" value="GDHRDH"/>
</dbReference>
<reference evidence="12" key="1">
    <citation type="submission" date="2022-11" db="UniProtKB">
        <authorList>
            <consortium name="WormBaseParasite"/>
        </authorList>
    </citation>
    <scope>IDENTIFICATION</scope>
</reference>
<dbReference type="CDD" id="cd05356">
    <property type="entry name" value="17beta-HSD1_like_SDR_c"/>
    <property type="match status" value="1"/>
</dbReference>